<evidence type="ECO:0000256" key="1">
    <source>
        <dbReference type="ARBA" id="ARBA00004141"/>
    </source>
</evidence>
<feature type="transmembrane region" description="Helical" evidence="6">
    <location>
        <begin position="7"/>
        <end position="28"/>
    </location>
</feature>
<protein>
    <recommendedName>
        <fullName evidence="7">Phosphatidic acid phosphatase type 2/haloperoxidase domain-containing protein</fullName>
    </recommendedName>
</protein>
<evidence type="ECO:0000256" key="5">
    <source>
        <dbReference type="ARBA" id="ARBA00023136"/>
    </source>
</evidence>
<keyword evidence="3 6" id="KW-0812">Transmembrane</keyword>
<dbReference type="GO" id="GO:0005886">
    <property type="term" value="C:plasma membrane"/>
    <property type="evidence" value="ECO:0007669"/>
    <property type="project" value="TreeGrafter"/>
</dbReference>
<keyword evidence="4 6" id="KW-1133">Transmembrane helix</keyword>
<dbReference type="GO" id="GO:0006644">
    <property type="term" value="P:phospholipid metabolic process"/>
    <property type="evidence" value="ECO:0007669"/>
    <property type="project" value="InterPro"/>
</dbReference>
<evidence type="ECO:0000256" key="6">
    <source>
        <dbReference type="SAM" id="Phobius"/>
    </source>
</evidence>
<dbReference type="InterPro" id="IPR043216">
    <property type="entry name" value="PAP-like"/>
</dbReference>
<feature type="transmembrane region" description="Helical" evidence="6">
    <location>
        <begin position="201"/>
        <end position="219"/>
    </location>
</feature>
<comment type="subcellular location">
    <subcellularLocation>
        <location evidence="1">Membrane</location>
        <topology evidence="1">Multi-pass membrane protein</topology>
    </subcellularLocation>
</comment>
<feature type="transmembrane region" description="Helical" evidence="6">
    <location>
        <begin position="171"/>
        <end position="189"/>
    </location>
</feature>
<organism evidence="8 9">
    <name type="scientific">Pinctada imbricata</name>
    <name type="common">Atlantic pearl-oyster</name>
    <name type="synonym">Pinctada martensii</name>
    <dbReference type="NCBI Taxonomy" id="66713"/>
    <lineage>
        <taxon>Eukaryota</taxon>
        <taxon>Metazoa</taxon>
        <taxon>Spiralia</taxon>
        <taxon>Lophotrochozoa</taxon>
        <taxon>Mollusca</taxon>
        <taxon>Bivalvia</taxon>
        <taxon>Autobranchia</taxon>
        <taxon>Pteriomorphia</taxon>
        <taxon>Pterioida</taxon>
        <taxon>Pterioidea</taxon>
        <taxon>Pteriidae</taxon>
        <taxon>Pinctada</taxon>
    </lineage>
</organism>
<evidence type="ECO:0000256" key="3">
    <source>
        <dbReference type="ARBA" id="ARBA00022692"/>
    </source>
</evidence>
<dbReference type="PANTHER" id="PTHR10165">
    <property type="entry name" value="LIPID PHOSPHATE PHOSPHATASE"/>
    <property type="match status" value="1"/>
</dbReference>
<reference evidence="8" key="1">
    <citation type="submission" date="2019-08" db="EMBL/GenBank/DDBJ databases">
        <title>The improved chromosome-level genome for the pearl oyster Pinctada fucata martensii using PacBio sequencing and Hi-C.</title>
        <authorList>
            <person name="Zheng Z."/>
        </authorList>
    </citation>
    <scope>NUCLEOTIDE SEQUENCE</scope>
    <source>
        <strain evidence="8">ZZ-2019</strain>
        <tissue evidence="8">Adductor muscle</tissue>
    </source>
</reference>
<proteinExistence type="inferred from homology"/>
<evidence type="ECO:0000313" key="8">
    <source>
        <dbReference type="EMBL" id="KAK3103536.1"/>
    </source>
</evidence>
<sequence>MEKKSIVYVVIDIVIYVLVIGFGLALAFDAIPSITPFQRGFFCSDESITYPYKEDTVSTDLAAVLATVVPGAFIIAIEVFQRRSGFKFRKIVKPLYRHLGFYLFGEGLCIIVTEVVKLFSGRLRPHFLDVCQARFTSQNCSNGHQGYIENYVCTNSNNELLLNARKSFPSGHASMIIFSMSYLMIYLQFKIKSKYSVCRVFCPVVQTTLFCVALYVSISRVQDNMHHVTDVIGGGILGLAFSLYTVIYLTKLHKDTGYTSCSSNLENTAIQRYSTNKFSSHETDINLESSWNSVDSKQSLNLSQNSQVAIIS</sequence>
<dbReference type="Gene3D" id="1.20.144.10">
    <property type="entry name" value="Phosphatidic acid phosphatase type 2/haloperoxidase"/>
    <property type="match status" value="1"/>
</dbReference>
<keyword evidence="9" id="KW-1185">Reference proteome</keyword>
<keyword evidence="5 6" id="KW-0472">Membrane</keyword>
<dbReference type="SUPFAM" id="SSF48317">
    <property type="entry name" value="Acid phosphatase/Vanadium-dependent haloperoxidase"/>
    <property type="match status" value="1"/>
</dbReference>
<feature type="transmembrane region" description="Helical" evidence="6">
    <location>
        <begin position="101"/>
        <end position="120"/>
    </location>
</feature>
<comment type="caution">
    <text evidence="8">The sequence shown here is derived from an EMBL/GenBank/DDBJ whole genome shotgun (WGS) entry which is preliminary data.</text>
</comment>
<evidence type="ECO:0000256" key="4">
    <source>
        <dbReference type="ARBA" id="ARBA00022989"/>
    </source>
</evidence>
<dbReference type="CDD" id="cd03384">
    <property type="entry name" value="PAP2_wunen"/>
    <property type="match status" value="1"/>
</dbReference>
<dbReference type="EMBL" id="VSWD01000005">
    <property type="protein sequence ID" value="KAK3103536.1"/>
    <property type="molecule type" value="Genomic_DNA"/>
</dbReference>
<feature type="transmembrane region" description="Helical" evidence="6">
    <location>
        <begin position="61"/>
        <end position="80"/>
    </location>
</feature>
<evidence type="ECO:0000259" key="7">
    <source>
        <dbReference type="SMART" id="SM00014"/>
    </source>
</evidence>
<dbReference type="GO" id="GO:0008195">
    <property type="term" value="F:phosphatidate phosphatase activity"/>
    <property type="evidence" value="ECO:0007669"/>
    <property type="project" value="TreeGrafter"/>
</dbReference>
<gene>
    <name evidence="8" type="ORF">FSP39_019950</name>
</gene>
<name>A0AA88YRZ3_PINIB</name>
<dbReference type="InterPro" id="IPR036938">
    <property type="entry name" value="PAP2/HPO_sf"/>
</dbReference>
<dbReference type="PANTHER" id="PTHR10165:SF103">
    <property type="entry name" value="PHOSPHOLIPID PHOSPHATASE HOMOLOG 1.2 HOMOLOG"/>
    <property type="match status" value="1"/>
</dbReference>
<dbReference type="InterPro" id="IPR000326">
    <property type="entry name" value="PAP2/HPO"/>
</dbReference>
<dbReference type="Proteomes" id="UP001186944">
    <property type="component" value="Unassembled WGS sequence"/>
</dbReference>
<comment type="similarity">
    <text evidence="2">Belongs to the PA-phosphatase related phosphoesterase family.</text>
</comment>
<dbReference type="GO" id="GO:0007165">
    <property type="term" value="P:signal transduction"/>
    <property type="evidence" value="ECO:0007669"/>
    <property type="project" value="TreeGrafter"/>
</dbReference>
<evidence type="ECO:0000256" key="2">
    <source>
        <dbReference type="ARBA" id="ARBA00008816"/>
    </source>
</evidence>
<accession>A0AA88YRZ3</accession>
<dbReference type="AlphaFoldDB" id="A0AA88YRZ3"/>
<dbReference type="SMART" id="SM00014">
    <property type="entry name" value="acidPPc"/>
    <property type="match status" value="1"/>
</dbReference>
<evidence type="ECO:0000313" key="9">
    <source>
        <dbReference type="Proteomes" id="UP001186944"/>
    </source>
</evidence>
<dbReference type="Pfam" id="PF01569">
    <property type="entry name" value="PAP2"/>
    <property type="match status" value="1"/>
</dbReference>
<dbReference type="GO" id="GO:0046839">
    <property type="term" value="P:phospholipid dephosphorylation"/>
    <property type="evidence" value="ECO:0007669"/>
    <property type="project" value="TreeGrafter"/>
</dbReference>
<feature type="domain" description="Phosphatidic acid phosphatase type 2/haloperoxidase" evidence="7">
    <location>
        <begin position="99"/>
        <end position="246"/>
    </location>
</feature>
<feature type="transmembrane region" description="Helical" evidence="6">
    <location>
        <begin position="231"/>
        <end position="250"/>
    </location>
</feature>